<dbReference type="InterPro" id="IPR036772">
    <property type="entry name" value="SRCR-like_dom_sf"/>
</dbReference>
<dbReference type="AlphaFoldDB" id="A0AAE0VYA8"/>
<proteinExistence type="predicted"/>
<dbReference type="PANTHER" id="PTHR48071">
    <property type="entry name" value="SRCR DOMAIN-CONTAINING PROTEIN"/>
    <property type="match status" value="1"/>
</dbReference>
<gene>
    <name evidence="4" type="ORF">CHS0354_013597</name>
</gene>
<reference evidence="4" key="3">
    <citation type="submission" date="2023-05" db="EMBL/GenBank/DDBJ databases">
        <authorList>
            <person name="Smith C.H."/>
        </authorList>
    </citation>
    <scope>NUCLEOTIDE SEQUENCE</scope>
    <source>
        <strain evidence="4">CHS0354</strain>
        <tissue evidence="4">Mantle</tissue>
    </source>
</reference>
<dbReference type="Pfam" id="PF00530">
    <property type="entry name" value="SRCR"/>
    <property type="match status" value="1"/>
</dbReference>
<reference evidence="4" key="2">
    <citation type="journal article" date="2021" name="Genome Biol. Evol.">
        <title>Developing a high-quality reference genome for a parasitic bivalve with doubly uniparental inheritance (Bivalvia: Unionida).</title>
        <authorList>
            <person name="Smith C.H."/>
        </authorList>
    </citation>
    <scope>NUCLEOTIDE SEQUENCE</scope>
    <source>
        <strain evidence="4">CHS0354</strain>
        <tissue evidence="4">Mantle</tissue>
    </source>
</reference>
<dbReference type="SUPFAM" id="SSF56487">
    <property type="entry name" value="SRCR-like"/>
    <property type="match status" value="1"/>
</dbReference>
<dbReference type="InterPro" id="IPR001190">
    <property type="entry name" value="SRCR"/>
</dbReference>
<evidence type="ECO:0000313" key="5">
    <source>
        <dbReference type="Proteomes" id="UP001195483"/>
    </source>
</evidence>
<dbReference type="PROSITE" id="PS00420">
    <property type="entry name" value="SRCR_1"/>
    <property type="match status" value="1"/>
</dbReference>
<organism evidence="4 5">
    <name type="scientific">Potamilus streckersoni</name>
    <dbReference type="NCBI Taxonomy" id="2493646"/>
    <lineage>
        <taxon>Eukaryota</taxon>
        <taxon>Metazoa</taxon>
        <taxon>Spiralia</taxon>
        <taxon>Lophotrochozoa</taxon>
        <taxon>Mollusca</taxon>
        <taxon>Bivalvia</taxon>
        <taxon>Autobranchia</taxon>
        <taxon>Heteroconchia</taxon>
        <taxon>Palaeoheterodonta</taxon>
        <taxon>Unionida</taxon>
        <taxon>Unionoidea</taxon>
        <taxon>Unionidae</taxon>
        <taxon>Ambleminae</taxon>
        <taxon>Lampsilini</taxon>
        <taxon>Potamilus</taxon>
    </lineage>
</organism>
<keyword evidence="5" id="KW-1185">Reference proteome</keyword>
<dbReference type="Proteomes" id="UP001195483">
    <property type="component" value="Unassembled WGS sequence"/>
</dbReference>
<evidence type="ECO:0000313" key="4">
    <source>
        <dbReference type="EMBL" id="KAK3593702.1"/>
    </source>
</evidence>
<dbReference type="EMBL" id="JAEAOA010000822">
    <property type="protein sequence ID" value="KAK3593702.1"/>
    <property type="molecule type" value="Genomic_DNA"/>
</dbReference>
<comment type="caution">
    <text evidence="2">Lacks conserved residue(s) required for the propagation of feature annotation.</text>
</comment>
<dbReference type="PANTHER" id="PTHR48071:SF18">
    <property type="entry name" value="DELETED IN MALIGNANT BRAIN TUMORS 1 PROTEIN-RELATED"/>
    <property type="match status" value="1"/>
</dbReference>
<dbReference type="SMART" id="SM00202">
    <property type="entry name" value="SR"/>
    <property type="match status" value="1"/>
</dbReference>
<dbReference type="PROSITE" id="PS50287">
    <property type="entry name" value="SRCR_2"/>
    <property type="match status" value="1"/>
</dbReference>
<reference evidence="4" key="1">
    <citation type="journal article" date="2021" name="Genome Biol. Evol.">
        <title>A High-Quality Reference Genome for a Parasitic Bivalve with Doubly Uniparental Inheritance (Bivalvia: Unionida).</title>
        <authorList>
            <person name="Smith C.H."/>
        </authorList>
    </citation>
    <scope>NUCLEOTIDE SEQUENCE</scope>
    <source>
        <strain evidence="4">CHS0354</strain>
    </source>
</reference>
<evidence type="ECO:0000259" key="3">
    <source>
        <dbReference type="PROSITE" id="PS50287"/>
    </source>
</evidence>
<comment type="caution">
    <text evidence="4">The sequence shown here is derived from an EMBL/GenBank/DDBJ whole genome shotgun (WGS) entry which is preliminary data.</text>
</comment>
<feature type="domain" description="SRCR" evidence="3">
    <location>
        <begin position="59"/>
        <end position="102"/>
    </location>
</feature>
<accession>A0AAE0VYA8</accession>
<dbReference type="GO" id="GO:0016020">
    <property type="term" value="C:membrane"/>
    <property type="evidence" value="ECO:0007669"/>
    <property type="project" value="InterPro"/>
</dbReference>
<dbReference type="Gene3D" id="3.10.250.10">
    <property type="entry name" value="SRCR-like domain"/>
    <property type="match status" value="1"/>
</dbReference>
<protein>
    <recommendedName>
        <fullName evidence="3">SRCR domain-containing protein</fullName>
    </recommendedName>
</protein>
<name>A0AAE0VYA8_9BIVA</name>
<evidence type="ECO:0000256" key="1">
    <source>
        <dbReference type="ARBA" id="ARBA00023157"/>
    </source>
</evidence>
<sequence length="153" mass="17208">MVLSRLCYKLIHINIVTRLSETCDHKVIIGHCPGVVIYLRQMRDKHVENLFTGQQEGDVRLSGIGSFTNQGRIEVYHANEWGTVCDDAFGEIDAKVLCMQLGYNRTSSCRLVTRWVHGTMAQAARTALRGATSSTGAKMRDYMDSKLHMILFA</sequence>
<evidence type="ECO:0000256" key="2">
    <source>
        <dbReference type="PROSITE-ProRule" id="PRU00196"/>
    </source>
</evidence>
<keyword evidence="1" id="KW-1015">Disulfide bond</keyword>